<dbReference type="SMART" id="SM00401">
    <property type="entry name" value="ZnF_GATA"/>
    <property type="match status" value="1"/>
</dbReference>
<dbReference type="GO" id="GO:1900461">
    <property type="term" value="P:positive regulation of pseudohyphal growth by positive regulation of transcription from RNA polymerase II promoter"/>
    <property type="evidence" value="ECO:0007669"/>
    <property type="project" value="EnsemblFungi"/>
</dbReference>
<feature type="domain" description="GATA-type" evidence="3">
    <location>
        <begin position="360"/>
        <end position="398"/>
    </location>
</feature>
<dbReference type="RefSeq" id="XP_004181187.1">
    <property type="nucleotide sequence ID" value="XM_004181139.1"/>
</dbReference>
<dbReference type="STRING" id="1071380.I2H5L6"/>
<proteinExistence type="predicted"/>
<keyword evidence="1" id="KW-0479">Metal-binding</keyword>
<dbReference type="KEGG" id="tbl:TBLA_0F01250"/>
<dbReference type="eggNOG" id="ENOG502QX5C">
    <property type="taxonomic scope" value="Eukaryota"/>
</dbReference>
<dbReference type="HOGENOM" id="CLU_041192_0_0_1"/>
<dbReference type="Pfam" id="PF00320">
    <property type="entry name" value="GATA"/>
    <property type="match status" value="1"/>
</dbReference>
<evidence type="ECO:0000259" key="3">
    <source>
        <dbReference type="PROSITE" id="PS50114"/>
    </source>
</evidence>
<dbReference type="GO" id="GO:0000987">
    <property type="term" value="F:cis-regulatory region sequence-specific DNA binding"/>
    <property type="evidence" value="ECO:0007669"/>
    <property type="project" value="EnsemblFungi"/>
</dbReference>
<keyword evidence="5" id="KW-1185">Reference proteome</keyword>
<dbReference type="GO" id="GO:0033698">
    <property type="term" value="C:Rpd3L complex"/>
    <property type="evidence" value="ECO:0007669"/>
    <property type="project" value="EnsemblFungi"/>
</dbReference>
<dbReference type="PANTHER" id="PTHR47341:SF1">
    <property type="entry name" value="GATA-TYPE ZINC FINGER PROTEIN 1"/>
    <property type="match status" value="1"/>
</dbReference>
<organism evidence="4 5">
    <name type="scientific">Henningerozyma blattae (strain ATCC 34711 / CBS 6284 / DSM 70876 / NBRC 10599 / NRRL Y-10934 / UCD 77-7)</name>
    <name type="common">Yeast</name>
    <name type="synonym">Tetrapisispora blattae</name>
    <dbReference type="NCBI Taxonomy" id="1071380"/>
    <lineage>
        <taxon>Eukaryota</taxon>
        <taxon>Fungi</taxon>
        <taxon>Dikarya</taxon>
        <taxon>Ascomycota</taxon>
        <taxon>Saccharomycotina</taxon>
        <taxon>Saccharomycetes</taxon>
        <taxon>Saccharomycetales</taxon>
        <taxon>Saccharomycetaceae</taxon>
        <taxon>Henningerozyma</taxon>
    </lineage>
</organism>
<dbReference type="GO" id="GO:0008270">
    <property type="term" value="F:zinc ion binding"/>
    <property type="evidence" value="ECO:0007669"/>
    <property type="project" value="UniProtKB-KW"/>
</dbReference>
<feature type="compositionally biased region" description="Low complexity" evidence="2">
    <location>
        <begin position="329"/>
        <end position="339"/>
    </location>
</feature>
<keyword evidence="1" id="KW-0862">Zinc</keyword>
<dbReference type="GO" id="GO:0001227">
    <property type="term" value="F:DNA-binding transcription repressor activity, RNA polymerase II-specific"/>
    <property type="evidence" value="ECO:0007669"/>
    <property type="project" value="EnsemblFungi"/>
</dbReference>
<dbReference type="GO" id="GO:0005933">
    <property type="term" value="C:cellular bud"/>
    <property type="evidence" value="ECO:0007669"/>
    <property type="project" value="EnsemblFungi"/>
</dbReference>
<dbReference type="PROSITE" id="PS00344">
    <property type="entry name" value="GATA_ZN_FINGER_1"/>
    <property type="match status" value="1"/>
</dbReference>
<feature type="region of interest" description="Disordered" evidence="2">
    <location>
        <begin position="74"/>
        <end position="186"/>
    </location>
</feature>
<dbReference type="InterPro" id="IPR013088">
    <property type="entry name" value="Znf_NHR/GATA"/>
</dbReference>
<protein>
    <recommendedName>
        <fullName evidence="3">GATA-type domain-containing protein</fullName>
    </recommendedName>
</protein>
<feature type="compositionally biased region" description="Basic and acidic residues" evidence="2">
    <location>
        <begin position="344"/>
        <end position="357"/>
    </location>
</feature>
<dbReference type="InterPro" id="IPR000679">
    <property type="entry name" value="Znf_GATA"/>
</dbReference>
<dbReference type="GO" id="GO:0031495">
    <property type="term" value="P:negative regulation of mating type switching"/>
    <property type="evidence" value="ECO:0007669"/>
    <property type="project" value="EnsemblFungi"/>
</dbReference>
<dbReference type="GeneID" id="14496777"/>
<dbReference type="Proteomes" id="UP000002866">
    <property type="component" value="Chromosome 6"/>
</dbReference>
<dbReference type="InParanoid" id="I2H5L6"/>
<dbReference type="CDD" id="cd00202">
    <property type="entry name" value="ZnF_GATA"/>
    <property type="match status" value="1"/>
</dbReference>
<reference evidence="4 5" key="1">
    <citation type="journal article" date="2011" name="Proc. Natl. Acad. Sci. U.S.A.">
        <title>Evolutionary erosion of yeast sex chromosomes by mating-type switching accidents.</title>
        <authorList>
            <person name="Gordon J.L."/>
            <person name="Armisen D."/>
            <person name="Proux-Wera E."/>
            <person name="Oheigeartaigh S.S."/>
            <person name="Byrne K.P."/>
            <person name="Wolfe K.H."/>
        </authorList>
    </citation>
    <scope>NUCLEOTIDE SEQUENCE [LARGE SCALE GENOMIC DNA]</scope>
    <source>
        <strain evidence="5">ATCC 34711 / CBS 6284 / DSM 70876 / NBRC 10599 / NRRL Y-10934 / UCD 77-7</strain>
    </source>
</reference>
<feature type="region of interest" description="Disordered" evidence="2">
    <location>
        <begin position="247"/>
        <end position="372"/>
    </location>
</feature>
<dbReference type="PROSITE" id="PS50114">
    <property type="entry name" value="GATA_ZN_FINGER_2"/>
    <property type="match status" value="1"/>
</dbReference>
<dbReference type="EMBL" id="HE806321">
    <property type="protein sequence ID" value="CCH61668.1"/>
    <property type="molecule type" value="Genomic_DNA"/>
</dbReference>
<sequence length="452" mass="50063">MSISLPPLRSNPDLASPIAATKLPSLHRLRLLGPGPSPSTLYPDTCPPSSKSQQLLLAWARHCGYLDSSHLRRRRDDRPHHTPLHVPPSVTIRNDPFQGLLNPLPHCITGNTQVQPPDPPKSPPRKTHSPAPSVGTTTLPVPMTPPMSPGTTSTIEPASTLESIQPCHSHWHSHSHSHSYSPPPLLTPSKSSQDILSFTPVVSTKLIQLVKAKRNEHQYTVSKKHKKTDSFKALQLKRLLDTRASISAPDLVPNKPLLRHEDATANSPSPSPSPSRSRSASPTRQFVMKLQNYSSPNASPTTSPRSSRSTSPSRQSHSHLHLHSHLHSHSPSPSHSQPQTIPEHATENVSETKEPPRPSRRHHRQCLSCRSTDSPCWRPSWSGLKTQQLCNSCGLRYKKTKTRCLNNDCRKIPTKSELIIMKNNGQVQETTNNTTITGYTCLFCNHITHTET</sequence>
<gene>
    <name evidence="4" type="primary">TBLA0F01250</name>
    <name evidence="4" type="ORF">TBLA_0F01250</name>
</gene>
<evidence type="ECO:0000313" key="4">
    <source>
        <dbReference type="EMBL" id="CCH61668.1"/>
    </source>
</evidence>
<dbReference type="SUPFAM" id="SSF57716">
    <property type="entry name" value="Glucocorticoid receptor-like (DNA-binding domain)"/>
    <property type="match status" value="1"/>
</dbReference>
<evidence type="ECO:0000256" key="2">
    <source>
        <dbReference type="SAM" id="MobiDB-lite"/>
    </source>
</evidence>
<dbReference type="InterPro" id="IPR053116">
    <property type="entry name" value="GATA-type_Znf_Regulator"/>
</dbReference>
<evidence type="ECO:0000313" key="5">
    <source>
        <dbReference type="Proteomes" id="UP000002866"/>
    </source>
</evidence>
<evidence type="ECO:0000256" key="1">
    <source>
        <dbReference type="PROSITE-ProRule" id="PRU00094"/>
    </source>
</evidence>
<name>I2H5L6_HENB6</name>
<accession>I2H5L6</accession>
<dbReference type="FunCoup" id="I2H5L6">
    <property type="interactions" value="311"/>
</dbReference>
<keyword evidence="1" id="KW-0863">Zinc-finger</keyword>
<dbReference type="AlphaFoldDB" id="I2H5L6"/>
<dbReference type="Gene3D" id="3.30.50.10">
    <property type="entry name" value="Erythroid Transcription Factor GATA-1, subunit A"/>
    <property type="match status" value="1"/>
</dbReference>
<dbReference type="PANTHER" id="PTHR47341">
    <property type="entry name" value="GATA-TYPE ZINC FINGER PROTEIN 1"/>
    <property type="match status" value="1"/>
</dbReference>
<feature type="compositionally biased region" description="Basic residues" evidence="2">
    <location>
        <begin position="316"/>
        <end position="328"/>
    </location>
</feature>
<feature type="compositionally biased region" description="Low complexity" evidence="2">
    <location>
        <begin position="294"/>
        <end position="315"/>
    </location>
</feature>
<dbReference type="OrthoDB" id="2162994at2759"/>